<dbReference type="NCBIfam" id="TIGR00186">
    <property type="entry name" value="rRNA_methyl_3"/>
    <property type="match status" value="1"/>
</dbReference>
<dbReference type="PANTHER" id="PTHR46429:SF1">
    <property type="entry name" value="23S RRNA (GUANOSINE-2'-O-)-METHYLTRANSFERASE RLMB"/>
    <property type="match status" value="1"/>
</dbReference>
<dbReference type="AlphaFoldDB" id="M4VA99"/>
<dbReference type="GO" id="GO:0008173">
    <property type="term" value="F:RNA methyltransferase activity"/>
    <property type="evidence" value="ECO:0007669"/>
    <property type="project" value="InterPro"/>
</dbReference>
<dbReference type="STRING" id="1184267.A11Q_1927"/>
<dbReference type="KEGG" id="bex:A11Q_1927"/>
<feature type="compositionally biased region" description="Basic and acidic residues" evidence="4">
    <location>
        <begin position="27"/>
        <end position="36"/>
    </location>
</feature>
<dbReference type="InterPro" id="IPR013123">
    <property type="entry name" value="SpoU_subst-bd"/>
</dbReference>
<keyword evidence="3" id="KW-0175">Coiled coil</keyword>
<protein>
    <submittedName>
        <fullName evidence="6">RNA methyltransferase</fullName>
    </submittedName>
</protein>
<organism evidence="6 7">
    <name type="scientific">Pseudobdellovibrio exovorus JSS</name>
    <dbReference type="NCBI Taxonomy" id="1184267"/>
    <lineage>
        <taxon>Bacteria</taxon>
        <taxon>Pseudomonadati</taxon>
        <taxon>Bdellovibrionota</taxon>
        <taxon>Bdellovibrionia</taxon>
        <taxon>Bdellovibrionales</taxon>
        <taxon>Pseudobdellovibrionaceae</taxon>
        <taxon>Pseudobdellovibrio</taxon>
    </lineage>
</organism>
<dbReference type="Pfam" id="PF08032">
    <property type="entry name" value="SpoU_sub_bind"/>
    <property type="match status" value="1"/>
</dbReference>
<dbReference type="GO" id="GO:0003723">
    <property type="term" value="F:RNA binding"/>
    <property type="evidence" value="ECO:0007669"/>
    <property type="project" value="InterPro"/>
</dbReference>
<evidence type="ECO:0000256" key="1">
    <source>
        <dbReference type="ARBA" id="ARBA00022603"/>
    </source>
</evidence>
<feature type="compositionally biased region" description="Polar residues" evidence="4">
    <location>
        <begin position="1"/>
        <end position="21"/>
    </location>
</feature>
<dbReference type="InterPro" id="IPR029026">
    <property type="entry name" value="tRNA_m1G_MTases_N"/>
</dbReference>
<dbReference type="CDD" id="cd18103">
    <property type="entry name" value="SpoU-like_RlmB"/>
    <property type="match status" value="1"/>
</dbReference>
<dbReference type="GO" id="GO:0032259">
    <property type="term" value="P:methylation"/>
    <property type="evidence" value="ECO:0007669"/>
    <property type="project" value="UniProtKB-KW"/>
</dbReference>
<dbReference type="OrthoDB" id="5291381at2"/>
<keyword evidence="7" id="KW-1185">Reference proteome</keyword>
<proteinExistence type="predicted"/>
<gene>
    <name evidence="6" type="ORF">A11Q_1927</name>
</gene>
<dbReference type="Gene3D" id="3.30.1330.30">
    <property type="match status" value="1"/>
</dbReference>
<evidence type="ECO:0000259" key="5">
    <source>
        <dbReference type="SMART" id="SM00967"/>
    </source>
</evidence>
<evidence type="ECO:0000256" key="3">
    <source>
        <dbReference type="SAM" id="Coils"/>
    </source>
</evidence>
<dbReference type="eggNOG" id="COG0566">
    <property type="taxonomic scope" value="Bacteria"/>
</dbReference>
<dbReference type="InterPro" id="IPR004441">
    <property type="entry name" value="rRNA_MeTrfase_TrmH"/>
</dbReference>
<evidence type="ECO:0000256" key="2">
    <source>
        <dbReference type="ARBA" id="ARBA00022679"/>
    </source>
</evidence>
<feature type="region of interest" description="Disordered" evidence="4">
    <location>
        <begin position="1"/>
        <end position="39"/>
    </location>
</feature>
<dbReference type="SMART" id="SM00967">
    <property type="entry name" value="SpoU_sub_bind"/>
    <property type="match status" value="1"/>
</dbReference>
<dbReference type="GO" id="GO:0005829">
    <property type="term" value="C:cytosol"/>
    <property type="evidence" value="ECO:0007669"/>
    <property type="project" value="TreeGrafter"/>
</dbReference>
<dbReference type="Pfam" id="PF00588">
    <property type="entry name" value="SpoU_methylase"/>
    <property type="match status" value="1"/>
</dbReference>
<feature type="domain" description="RNA 2-O ribose methyltransferase substrate binding" evidence="5">
    <location>
        <begin position="43"/>
        <end position="118"/>
    </location>
</feature>
<dbReference type="PATRIC" id="fig|1184267.3.peg.1952"/>
<dbReference type="EMBL" id="CP003537">
    <property type="protein sequence ID" value="AGH96143.1"/>
    <property type="molecule type" value="Genomic_DNA"/>
</dbReference>
<dbReference type="SUPFAM" id="SSF75217">
    <property type="entry name" value="alpha/beta knot"/>
    <property type="match status" value="1"/>
</dbReference>
<dbReference type="PANTHER" id="PTHR46429">
    <property type="entry name" value="23S RRNA (GUANOSINE-2'-O-)-METHYLTRANSFERASE RLMB"/>
    <property type="match status" value="1"/>
</dbReference>
<dbReference type="HOGENOM" id="CLU_021322_0_1_7"/>
<accession>M4VA99</accession>
<dbReference type="SUPFAM" id="SSF55315">
    <property type="entry name" value="L30e-like"/>
    <property type="match status" value="1"/>
</dbReference>
<dbReference type="InterPro" id="IPR029028">
    <property type="entry name" value="Alpha/beta_knot_MTases"/>
</dbReference>
<dbReference type="GO" id="GO:0006396">
    <property type="term" value="P:RNA processing"/>
    <property type="evidence" value="ECO:0007669"/>
    <property type="project" value="InterPro"/>
</dbReference>
<keyword evidence="2 6" id="KW-0808">Transferase</keyword>
<feature type="coiled-coil region" evidence="3">
    <location>
        <begin position="73"/>
        <end position="100"/>
    </location>
</feature>
<dbReference type="Proteomes" id="UP000012040">
    <property type="component" value="Chromosome"/>
</dbReference>
<sequence>MRRNNNTRSQGKPSSGRSHNSGGRAGTPDRKPEKLAYPKSWRQVAGTHAIMELLSVRPKTIQTVLLQNNWHSSSELRDLAEKLEAKKIKIEMKSEQQLQDICRSHQGAVAFSDEYLDFDYENSAWENNGLILALDGVEDTQNLGAILRTSWLMGVNGVIIPEDRAVGLTATVHKVACGGVEHVPVHRTNQFAAPFETLKQSGFWVFGLSHKAKKTIYDLQIPEKVIWVLGAEDKGMRAPTEKACDELVSIPQMSPHASYNVSVSAALALAETKRQWSAKR</sequence>
<name>M4VA99_9BACT</name>
<evidence type="ECO:0000313" key="7">
    <source>
        <dbReference type="Proteomes" id="UP000012040"/>
    </source>
</evidence>
<keyword evidence="1 6" id="KW-0489">Methyltransferase</keyword>
<dbReference type="Gene3D" id="3.40.1280.10">
    <property type="match status" value="1"/>
</dbReference>
<reference evidence="6 7" key="1">
    <citation type="journal article" date="2013" name="ISME J.">
        <title>By their genes ye shall know them: genomic signatures of predatory bacteria.</title>
        <authorList>
            <person name="Pasternak Z."/>
            <person name="Pietrokovski S."/>
            <person name="Rotem O."/>
            <person name="Gophna U."/>
            <person name="Lurie-Weinberger M.N."/>
            <person name="Jurkevitch E."/>
        </authorList>
    </citation>
    <scope>NUCLEOTIDE SEQUENCE [LARGE SCALE GENOMIC DNA]</scope>
    <source>
        <strain evidence="6 7">JSS</strain>
    </source>
</reference>
<evidence type="ECO:0000256" key="4">
    <source>
        <dbReference type="SAM" id="MobiDB-lite"/>
    </source>
</evidence>
<dbReference type="RefSeq" id="WP_015470633.1">
    <property type="nucleotide sequence ID" value="NC_020813.1"/>
</dbReference>
<dbReference type="InterPro" id="IPR001537">
    <property type="entry name" value="SpoU_MeTrfase"/>
</dbReference>
<evidence type="ECO:0000313" key="6">
    <source>
        <dbReference type="EMBL" id="AGH96143.1"/>
    </source>
</evidence>
<dbReference type="InterPro" id="IPR029064">
    <property type="entry name" value="Ribosomal_eL30-like_sf"/>
</dbReference>